<proteinExistence type="predicted"/>
<organism evidence="2 3">
    <name type="scientific">Ephemerocybe angulata</name>
    <dbReference type="NCBI Taxonomy" id="980116"/>
    <lineage>
        <taxon>Eukaryota</taxon>
        <taxon>Fungi</taxon>
        <taxon>Dikarya</taxon>
        <taxon>Basidiomycota</taxon>
        <taxon>Agaricomycotina</taxon>
        <taxon>Agaricomycetes</taxon>
        <taxon>Agaricomycetidae</taxon>
        <taxon>Agaricales</taxon>
        <taxon>Agaricineae</taxon>
        <taxon>Psathyrellaceae</taxon>
        <taxon>Ephemerocybe</taxon>
    </lineage>
</organism>
<name>A0A8H5FM76_9AGAR</name>
<dbReference type="Proteomes" id="UP000541558">
    <property type="component" value="Unassembled WGS sequence"/>
</dbReference>
<evidence type="ECO:0000256" key="1">
    <source>
        <dbReference type="SAM" id="MobiDB-lite"/>
    </source>
</evidence>
<dbReference type="AlphaFoldDB" id="A0A8H5FM76"/>
<evidence type="ECO:0000313" key="3">
    <source>
        <dbReference type="Proteomes" id="UP000541558"/>
    </source>
</evidence>
<gene>
    <name evidence="2" type="ORF">D9611_001399</name>
</gene>
<sequence>MGAATLPPLSASGSVLPSGDIYSSWKQCGKGAPHFVRVLLEQQCLQRDGFKMDITEEWKKDKRGSAKRLLVFSRRLYYLGDSRALLAAASSGDLAFEKRPSFKNQKSDPLTLYPSVQEGGGSKGPRPNAPPLESEPVTPFSVGK</sequence>
<evidence type="ECO:0000313" key="2">
    <source>
        <dbReference type="EMBL" id="KAF5341954.1"/>
    </source>
</evidence>
<comment type="caution">
    <text evidence="2">The sequence shown here is derived from an EMBL/GenBank/DDBJ whole genome shotgun (WGS) entry which is preliminary data.</text>
</comment>
<keyword evidence="3" id="KW-1185">Reference proteome</keyword>
<protein>
    <submittedName>
        <fullName evidence="2">Uncharacterized protein</fullName>
    </submittedName>
</protein>
<accession>A0A8H5FM76</accession>
<feature type="region of interest" description="Disordered" evidence="1">
    <location>
        <begin position="97"/>
        <end position="144"/>
    </location>
</feature>
<reference evidence="2 3" key="1">
    <citation type="journal article" date="2020" name="ISME J.">
        <title>Uncovering the hidden diversity of litter-decomposition mechanisms in mushroom-forming fungi.</title>
        <authorList>
            <person name="Floudas D."/>
            <person name="Bentzer J."/>
            <person name="Ahren D."/>
            <person name="Johansson T."/>
            <person name="Persson P."/>
            <person name="Tunlid A."/>
        </authorList>
    </citation>
    <scope>NUCLEOTIDE SEQUENCE [LARGE SCALE GENOMIC DNA]</scope>
    <source>
        <strain evidence="2 3">CBS 175.51</strain>
    </source>
</reference>
<dbReference type="EMBL" id="JAACJK010000001">
    <property type="protein sequence ID" value="KAF5341954.1"/>
    <property type="molecule type" value="Genomic_DNA"/>
</dbReference>